<comment type="catalytic activity">
    <reaction evidence="5">
        <text>L-glutamate + NAD(+) + H2O = 2-oxoglutarate + NH4(+) + NADH + H(+)</text>
        <dbReference type="Rhea" id="RHEA:15133"/>
        <dbReference type="ChEBI" id="CHEBI:15377"/>
        <dbReference type="ChEBI" id="CHEBI:15378"/>
        <dbReference type="ChEBI" id="CHEBI:16810"/>
        <dbReference type="ChEBI" id="CHEBI:28938"/>
        <dbReference type="ChEBI" id="CHEBI:29985"/>
        <dbReference type="ChEBI" id="CHEBI:57540"/>
        <dbReference type="ChEBI" id="CHEBI:57945"/>
        <dbReference type="EC" id="1.4.1.3"/>
    </reaction>
</comment>
<dbReference type="PRINTS" id="PR00082">
    <property type="entry name" value="GLFDHDRGNASE"/>
</dbReference>
<comment type="similarity">
    <text evidence="2 7 11">Belongs to the Glu/Leu/Phe/Val dehydrogenases family.</text>
</comment>
<comment type="subcellular location">
    <subcellularLocation>
        <location evidence="1">Mitochondrion</location>
    </subcellularLocation>
</comment>
<dbReference type="Gene3D" id="3.40.50.10860">
    <property type="entry name" value="Leucine Dehydrogenase, chain A, domain 1"/>
    <property type="match status" value="1"/>
</dbReference>
<evidence type="ECO:0000256" key="7">
    <source>
        <dbReference type="PIRNR" id="PIRNR000185"/>
    </source>
</evidence>
<reference evidence="13 14" key="1">
    <citation type="submission" date="2017-07" db="EMBL/GenBank/DDBJ databases">
        <authorList>
            <person name="Talla V."/>
            <person name="Backstrom N."/>
        </authorList>
    </citation>
    <scope>NUCLEOTIDE SEQUENCE [LARGE SCALE GENOMIC DNA]</scope>
</reference>
<evidence type="ECO:0000256" key="6">
    <source>
        <dbReference type="ARBA" id="ARBA00048577"/>
    </source>
</evidence>
<keyword evidence="9" id="KW-0547">Nucleotide-binding</keyword>
<evidence type="ECO:0000256" key="1">
    <source>
        <dbReference type="ARBA" id="ARBA00004173"/>
    </source>
</evidence>
<evidence type="ECO:0000313" key="14">
    <source>
        <dbReference type="Proteomes" id="UP000324832"/>
    </source>
</evidence>
<evidence type="ECO:0000259" key="12">
    <source>
        <dbReference type="SMART" id="SM00839"/>
    </source>
</evidence>
<evidence type="ECO:0000256" key="4">
    <source>
        <dbReference type="ARBA" id="ARBA00023128"/>
    </source>
</evidence>
<dbReference type="Pfam" id="PF00208">
    <property type="entry name" value="ELFV_dehydrog"/>
    <property type="match status" value="1"/>
</dbReference>
<organism evidence="13 14">
    <name type="scientific">Leptidea sinapis</name>
    <dbReference type="NCBI Taxonomy" id="189913"/>
    <lineage>
        <taxon>Eukaryota</taxon>
        <taxon>Metazoa</taxon>
        <taxon>Ecdysozoa</taxon>
        <taxon>Arthropoda</taxon>
        <taxon>Hexapoda</taxon>
        <taxon>Insecta</taxon>
        <taxon>Pterygota</taxon>
        <taxon>Neoptera</taxon>
        <taxon>Endopterygota</taxon>
        <taxon>Lepidoptera</taxon>
        <taxon>Glossata</taxon>
        <taxon>Ditrysia</taxon>
        <taxon>Papilionoidea</taxon>
        <taxon>Pieridae</taxon>
        <taxon>Dismorphiinae</taxon>
        <taxon>Leptidea</taxon>
    </lineage>
</organism>
<evidence type="ECO:0000256" key="8">
    <source>
        <dbReference type="PIRSR" id="PIRSR000185-1"/>
    </source>
</evidence>
<dbReference type="Proteomes" id="UP000324832">
    <property type="component" value="Unassembled WGS sequence"/>
</dbReference>
<evidence type="ECO:0000256" key="5">
    <source>
        <dbReference type="ARBA" id="ARBA00047867"/>
    </source>
</evidence>
<dbReference type="FunFam" id="3.40.50.720:FF:000100">
    <property type="entry name" value="Glutamate dehydrogenase 1, mitochondrial"/>
    <property type="match status" value="1"/>
</dbReference>
<dbReference type="GO" id="GO:0004352">
    <property type="term" value="F:glutamate dehydrogenase (NAD+) activity"/>
    <property type="evidence" value="ECO:0007669"/>
    <property type="project" value="TreeGrafter"/>
</dbReference>
<feature type="active site" description="Proton donor" evidence="8">
    <location>
        <position position="162"/>
    </location>
</feature>
<accession>A0A5E4R2W9</accession>
<dbReference type="InterPro" id="IPR006097">
    <property type="entry name" value="Glu/Leu/Phe/Val/Trp_DH_dimer"/>
</dbReference>
<dbReference type="AlphaFoldDB" id="A0A5E4R2W9"/>
<dbReference type="InterPro" id="IPR006095">
    <property type="entry name" value="Glu/Leu/Phe/Val/Trp_DH"/>
</dbReference>
<evidence type="ECO:0000313" key="13">
    <source>
        <dbReference type="EMBL" id="VVD03818.1"/>
    </source>
</evidence>
<feature type="site" description="Important for catalysis" evidence="10">
    <location>
        <position position="204"/>
    </location>
</feature>
<protein>
    <recommendedName>
        <fullName evidence="7">Glutamate dehydrogenase</fullName>
    </recommendedName>
</protein>
<dbReference type="SUPFAM" id="SSF53223">
    <property type="entry name" value="Aminoacid dehydrogenase-like, N-terminal domain"/>
    <property type="match status" value="1"/>
</dbReference>
<dbReference type="GO" id="GO:0006538">
    <property type="term" value="P:L-glutamate catabolic process"/>
    <property type="evidence" value="ECO:0007669"/>
    <property type="project" value="TreeGrafter"/>
</dbReference>
<feature type="domain" description="Glutamate/phenylalanine/leucine/valine/L-tryptophan dehydrogenase C-terminal" evidence="12">
    <location>
        <begin position="244"/>
        <end position="485"/>
    </location>
</feature>
<dbReference type="GO" id="GO:0000166">
    <property type="term" value="F:nucleotide binding"/>
    <property type="evidence" value="ECO:0007669"/>
    <property type="project" value="UniProtKB-KW"/>
</dbReference>
<dbReference type="GO" id="GO:0005739">
    <property type="term" value="C:mitochondrion"/>
    <property type="evidence" value="ECO:0007669"/>
    <property type="project" value="UniProtKB-SubCell"/>
</dbReference>
<evidence type="ECO:0000256" key="9">
    <source>
        <dbReference type="PIRSR" id="PIRSR000185-2"/>
    </source>
</evidence>
<keyword evidence="3 7" id="KW-0560">Oxidoreductase</keyword>
<evidence type="ECO:0000256" key="10">
    <source>
        <dbReference type="PIRSR" id="PIRSR000185-3"/>
    </source>
</evidence>
<keyword evidence="4" id="KW-0496">Mitochondrion</keyword>
<dbReference type="InterPro" id="IPR033524">
    <property type="entry name" value="Glu/Leu/Phe/Val_DH_AS"/>
</dbReference>
<evidence type="ECO:0000256" key="3">
    <source>
        <dbReference type="ARBA" id="ARBA00023002"/>
    </source>
</evidence>
<keyword evidence="14" id="KW-1185">Reference proteome</keyword>
<sequence>MKTCRSVVKLALRRNVGPLKYSVRNYDMPEYLKPIANDPCPSFFRMVEYYYHKAVQVVEPSLIEYLKRHTHFSDKKRQQRVAGILKVMGSCNSSLQFEFPLQRKNGDYEIVQGYRSQHSVHRLPCKGGIRFSDQVDLEEVKALAALMTYKCACSNIPFGGAKGGVSINPKKYTVAELQRVTRRYTLELAKKNYIGAGIDVPAPDVNTSSREMSWIVDTYIKTLGYNDLNAAACVTGKPINGGGIHGRVEATGRGVFITASEFVHDEHWMKLIGLDVGFKGKTAIIQGFGNVGSYAGVCLQESGVRVIGVVEVDCSLKNPEGINCAELLKYKSNNRGSAKGFQGATETGPELMFEKCDILVVAALEKAITHENAPKINCKIILEGANGPTTPAADTILREKNILVLPDLLANAGGVTVSYFEFLKNINHVSFGKLSIKFWRDSNTALLDSVEKSLKKSNIDANISPTPLFQSMMSGANEKQLVTSGLEYSMINACMVSLT</sequence>
<dbReference type="Pfam" id="PF02812">
    <property type="entry name" value="ELFV_dehydrog_N"/>
    <property type="match status" value="1"/>
</dbReference>
<feature type="binding site" evidence="9">
    <location>
        <position position="418"/>
    </location>
    <ligand>
        <name>substrate</name>
    </ligand>
</feature>
<dbReference type="InterPro" id="IPR046346">
    <property type="entry name" value="Aminoacid_DH-like_N_sf"/>
</dbReference>
<keyword evidence="9" id="KW-0520">NAD</keyword>
<feature type="binding site" evidence="9">
    <location>
        <position position="126"/>
    </location>
    <ligand>
        <name>substrate</name>
    </ligand>
</feature>
<comment type="catalytic activity">
    <reaction evidence="6">
        <text>L-glutamate + NADP(+) + H2O = 2-oxoglutarate + NH4(+) + NADPH + H(+)</text>
        <dbReference type="Rhea" id="RHEA:11612"/>
        <dbReference type="ChEBI" id="CHEBI:15377"/>
        <dbReference type="ChEBI" id="CHEBI:15378"/>
        <dbReference type="ChEBI" id="CHEBI:16810"/>
        <dbReference type="ChEBI" id="CHEBI:28938"/>
        <dbReference type="ChEBI" id="CHEBI:29985"/>
        <dbReference type="ChEBI" id="CHEBI:57783"/>
        <dbReference type="ChEBI" id="CHEBI:58349"/>
        <dbReference type="EC" id="1.4.1.3"/>
    </reaction>
</comment>
<dbReference type="Gene3D" id="1.10.287.140">
    <property type="match status" value="1"/>
</dbReference>
<feature type="binding site" evidence="9">
    <location>
        <position position="251"/>
    </location>
    <ligand>
        <name>NAD(+)</name>
        <dbReference type="ChEBI" id="CHEBI:57540"/>
    </ligand>
</feature>
<dbReference type="PANTHER" id="PTHR11606">
    <property type="entry name" value="GLUTAMATE DEHYDROGENASE"/>
    <property type="match status" value="1"/>
</dbReference>
<dbReference type="InterPro" id="IPR033922">
    <property type="entry name" value="NAD_bind_Glu_DH"/>
</dbReference>
<name>A0A5E4R2W9_9NEOP</name>
<dbReference type="Gene3D" id="3.40.50.720">
    <property type="entry name" value="NAD(P)-binding Rossmann-like Domain"/>
    <property type="match status" value="1"/>
</dbReference>
<dbReference type="InterPro" id="IPR006096">
    <property type="entry name" value="Glu/Leu/Phe/Val/Trp_DH_C"/>
</dbReference>
<dbReference type="SUPFAM" id="SSF51735">
    <property type="entry name" value="NAD(P)-binding Rossmann-fold domains"/>
    <property type="match status" value="1"/>
</dbReference>
<dbReference type="EMBL" id="FZQP02006804">
    <property type="protein sequence ID" value="VVD03818.1"/>
    <property type="molecule type" value="Genomic_DNA"/>
</dbReference>
<evidence type="ECO:0000256" key="2">
    <source>
        <dbReference type="ARBA" id="ARBA00006382"/>
    </source>
</evidence>
<dbReference type="InterPro" id="IPR036291">
    <property type="entry name" value="NAD(P)-bd_dom_sf"/>
</dbReference>
<feature type="binding site" evidence="9">
    <location>
        <position position="150"/>
    </location>
    <ligand>
        <name>substrate</name>
    </ligand>
</feature>
<dbReference type="InterPro" id="IPR014362">
    <property type="entry name" value="Glu_DH"/>
</dbReference>
<dbReference type="PANTHER" id="PTHR11606:SF7">
    <property type="entry name" value="GLUTAMATE DEHYDROGENASE"/>
    <property type="match status" value="1"/>
</dbReference>
<proteinExistence type="inferred from homology"/>
<dbReference type="PROSITE" id="PS00074">
    <property type="entry name" value="GLFV_DEHYDROGENASE"/>
    <property type="match status" value="1"/>
</dbReference>
<dbReference type="CDD" id="cd01076">
    <property type="entry name" value="NAD_bind_1_Glu_DH"/>
    <property type="match status" value="1"/>
</dbReference>
<gene>
    <name evidence="13" type="ORF">LSINAPIS_LOCUS13731</name>
</gene>
<feature type="binding site" evidence="9">
    <location>
        <position position="290"/>
    </location>
    <ligand>
        <name>NAD(+)</name>
        <dbReference type="ChEBI" id="CHEBI:57540"/>
    </ligand>
</feature>
<dbReference type="PIRSF" id="PIRSF000185">
    <property type="entry name" value="Glu_DH"/>
    <property type="match status" value="1"/>
</dbReference>
<evidence type="ECO:0000256" key="11">
    <source>
        <dbReference type="RuleBase" id="RU004417"/>
    </source>
</evidence>
<dbReference type="SMART" id="SM00839">
    <property type="entry name" value="ELFV_dehydrog"/>
    <property type="match status" value="1"/>
</dbReference>